<reference evidence="2" key="1">
    <citation type="journal article" date="2020" name="Stud. Mycol.">
        <title>101 Dothideomycetes genomes: a test case for predicting lifestyles and emergence of pathogens.</title>
        <authorList>
            <person name="Haridas S."/>
            <person name="Albert R."/>
            <person name="Binder M."/>
            <person name="Bloem J."/>
            <person name="Labutti K."/>
            <person name="Salamov A."/>
            <person name="Andreopoulos B."/>
            <person name="Baker S."/>
            <person name="Barry K."/>
            <person name="Bills G."/>
            <person name="Bluhm B."/>
            <person name="Cannon C."/>
            <person name="Castanera R."/>
            <person name="Culley D."/>
            <person name="Daum C."/>
            <person name="Ezra D."/>
            <person name="Gonzalez J."/>
            <person name="Henrissat B."/>
            <person name="Kuo A."/>
            <person name="Liang C."/>
            <person name="Lipzen A."/>
            <person name="Lutzoni F."/>
            <person name="Magnuson J."/>
            <person name="Mondo S."/>
            <person name="Nolan M."/>
            <person name="Ohm R."/>
            <person name="Pangilinan J."/>
            <person name="Park H.-J."/>
            <person name="Ramirez L."/>
            <person name="Alfaro M."/>
            <person name="Sun H."/>
            <person name="Tritt A."/>
            <person name="Yoshinaga Y."/>
            <person name="Zwiers L.-H."/>
            <person name="Turgeon B."/>
            <person name="Goodwin S."/>
            <person name="Spatafora J."/>
            <person name="Crous P."/>
            <person name="Grigoriev I."/>
        </authorList>
    </citation>
    <scope>NUCLEOTIDE SEQUENCE</scope>
    <source>
        <strain evidence="2">CBS 109.77</strain>
    </source>
</reference>
<dbReference type="AlphaFoldDB" id="A0A6A6X3P0"/>
<dbReference type="InterPro" id="IPR016181">
    <property type="entry name" value="Acyl_CoA_acyltransferase"/>
</dbReference>
<dbReference type="Proteomes" id="UP000799757">
    <property type="component" value="Unassembled WGS sequence"/>
</dbReference>
<dbReference type="PANTHER" id="PTHR43792">
    <property type="entry name" value="GNAT FAMILY, PUTATIVE (AFU_ORTHOLOGUE AFUA_3G00765)-RELATED-RELATED"/>
    <property type="match status" value="1"/>
</dbReference>
<organism evidence="2 3">
    <name type="scientific">Melanomma pulvis-pyrius CBS 109.77</name>
    <dbReference type="NCBI Taxonomy" id="1314802"/>
    <lineage>
        <taxon>Eukaryota</taxon>
        <taxon>Fungi</taxon>
        <taxon>Dikarya</taxon>
        <taxon>Ascomycota</taxon>
        <taxon>Pezizomycotina</taxon>
        <taxon>Dothideomycetes</taxon>
        <taxon>Pleosporomycetidae</taxon>
        <taxon>Pleosporales</taxon>
        <taxon>Melanommataceae</taxon>
        <taxon>Melanomma</taxon>
    </lineage>
</organism>
<name>A0A6A6X3P0_9PLEO</name>
<dbReference type="GO" id="GO:0016747">
    <property type="term" value="F:acyltransferase activity, transferring groups other than amino-acyl groups"/>
    <property type="evidence" value="ECO:0007669"/>
    <property type="project" value="InterPro"/>
</dbReference>
<dbReference type="EMBL" id="MU002057">
    <property type="protein sequence ID" value="KAF2790743.1"/>
    <property type="molecule type" value="Genomic_DNA"/>
</dbReference>
<accession>A0A6A6X3P0</accession>
<dbReference type="Gene3D" id="3.40.630.30">
    <property type="match status" value="1"/>
</dbReference>
<dbReference type="InterPro" id="IPR000182">
    <property type="entry name" value="GNAT_dom"/>
</dbReference>
<evidence type="ECO:0000313" key="3">
    <source>
        <dbReference type="Proteomes" id="UP000799757"/>
    </source>
</evidence>
<gene>
    <name evidence="2" type="ORF">K505DRAFT_327363</name>
</gene>
<protein>
    <submittedName>
        <fullName evidence="2">Acyl-CoA N-acyltransferase</fullName>
    </submittedName>
</protein>
<proteinExistence type="predicted"/>
<keyword evidence="2" id="KW-0012">Acyltransferase</keyword>
<dbReference type="OrthoDB" id="630895at2759"/>
<dbReference type="Pfam" id="PF13302">
    <property type="entry name" value="Acetyltransf_3"/>
    <property type="match status" value="1"/>
</dbReference>
<feature type="domain" description="N-acetyltransferase" evidence="1">
    <location>
        <begin position="23"/>
        <end position="187"/>
    </location>
</feature>
<dbReference type="PANTHER" id="PTHR43792:SF16">
    <property type="entry name" value="N-ACETYLTRANSFERASE DOMAIN-CONTAINING PROTEIN"/>
    <property type="match status" value="1"/>
</dbReference>
<sequence>MSTPPNLPTLPPSLASILIPTARLTLIPFNPSLDSHCDFLVALYNSPEVAHANKDVARSIPDRATARRILEENRVSLLSTGYGKFIVTLNPDISSAGKDGEAQIPVGRTGTFIGGVGLKVRKAPGVATVPDIGFSLLRPFWGKGYATEAAQGLLDYFERERGVKDVLGFCHPANENSKKMFRRLGFENRGVRDLEGLGPEGVVVKGVVWAKKGMSEDLGVYGL</sequence>
<keyword evidence="3" id="KW-1185">Reference proteome</keyword>
<keyword evidence="2" id="KW-0808">Transferase</keyword>
<dbReference type="InterPro" id="IPR051531">
    <property type="entry name" value="N-acetyltransferase"/>
</dbReference>
<evidence type="ECO:0000313" key="2">
    <source>
        <dbReference type="EMBL" id="KAF2790743.1"/>
    </source>
</evidence>
<evidence type="ECO:0000259" key="1">
    <source>
        <dbReference type="Pfam" id="PF13302"/>
    </source>
</evidence>
<dbReference type="SUPFAM" id="SSF55729">
    <property type="entry name" value="Acyl-CoA N-acyltransferases (Nat)"/>
    <property type="match status" value="1"/>
</dbReference>